<dbReference type="EMBL" id="JASVDS010000005">
    <property type="protein sequence ID" value="MDL5033616.1"/>
    <property type="molecule type" value="Genomic_DNA"/>
</dbReference>
<feature type="domain" description="CAAX prenyl protease 2/Lysostaphin resistance protein A-like" evidence="2">
    <location>
        <begin position="113"/>
        <end position="205"/>
    </location>
</feature>
<evidence type="ECO:0000313" key="4">
    <source>
        <dbReference type="Proteomes" id="UP001238603"/>
    </source>
</evidence>
<keyword evidence="3" id="KW-0482">Metalloprotease</keyword>
<proteinExistence type="predicted"/>
<sequence>MKIDGRLLRGSLAALLEFALVEFSLFQAAGVVVTGLRPMGLPSLYEQALPWLVLATGLAFAKRLLAGRYAPPPGSTPRGLGVVWTAALAALAAYWLFAREIQADVVLHSDVPALLMTVAVTGASAFIEEFCYRWILLGRLLRCGWPVAACIALQALTFWLAHGLAARTDTGTLSGYLLWGMVLGVLSLGRAGIWLTALLHAGWNLTLATASPWRHAYVPRFVGEVNAQWATLAQALLAASLLLMVWLNARAPSAPLPEAAPMPRT</sequence>
<keyword evidence="1" id="KW-0472">Membrane</keyword>
<dbReference type="Proteomes" id="UP001238603">
    <property type="component" value="Unassembled WGS sequence"/>
</dbReference>
<comment type="caution">
    <text evidence="3">The sequence shown here is derived from an EMBL/GenBank/DDBJ whole genome shotgun (WGS) entry which is preliminary data.</text>
</comment>
<organism evidence="3 4">
    <name type="scientific">Roseateles subflavus</name>
    <dbReference type="NCBI Taxonomy" id="3053353"/>
    <lineage>
        <taxon>Bacteria</taxon>
        <taxon>Pseudomonadati</taxon>
        <taxon>Pseudomonadota</taxon>
        <taxon>Betaproteobacteria</taxon>
        <taxon>Burkholderiales</taxon>
        <taxon>Sphaerotilaceae</taxon>
        <taxon>Roseateles</taxon>
    </lineage>
</organism>
<feature type="transmembrane region" description="Helical" evidence="1">
    <location>
        <begin position="144"/>
        <end position="164"/>
    </location>
</feature>
<accession>A0ABT7LL75</accession>
<feature type="transmembrane region" description="Helical" evidence="1">
    <location>
        <begin position="12"/>
        <end position="36"/>
    </location>
</feature>
<keyword evidence="3" id="KW-0645">Protease</keyword>
<reference evidence="3 4" key="1">
    <citation type="submission" date="2023-06" db="EMBL/GenBank/DDBJ databases">
        <title>Pelomonas sp. APW6 16S ribosomal RNA gene genome sequencing and assembly.</title>
        <authorList>
            <person name="Woo H."/>
        </authorList>
    </citation>
    <scope>NUCLEOTIDE SEQUENCE [LARGE SCALE GENOMIC DNA]</scope>
    <source>
        <strain evidence="3 4">APW6</strain>
    </source>
</reference>
<dbReference type="Pfam" id="PF02517">
    <property type="entry name" value="Rce1-like"/>
    <property type="match status" value="1"/>
</dbReference>
<keyword evidence="3" id="KW-0378">Hydrolase</keyword>
<feature type="transmembrane region" description="Helical" evidence="1">
    <location>
        <begin position="78"/>
        <end position="97"/>
    </location>
</feature>
<feature type="transmembrane region" description="Helical" evidence="1">
    <location>
        <begin position="113"/>
        <end position="132"/>
    </location>
</feature>
<dbReference type="InterPro" id="IPR003675">
    <property type="entry name" value="Rce1/LyrA-like_dom"/>
</dbReference>
<evidence type="ECO:0000259" key="2">
    <source>
        <dbReference type="Pfam" id="PF02517"/>
    </source>
</evidence>
<feature type="transmembrane region" description="Helical" evidence="1">
    <location>
        <begin position="229"/>
        <end position="247"/>
    </location>
</feature>
<dbReference type="RefSeq" id="WP_285983699.1">
    <property type="nucleotide sequence ID" value="NZ_JASVDS010000005.1"/>
</dbReference>
<gene>
    <name evidence="3" type="ORF">QRD43_17010</name>
</gene>
<keyword evidence="1" id="KW-0812">Transmembrane</keyword>
<name>A0ABT7LL75_9BURK</name>
<keyword evidence="1" id="KW-1133">Transmembrane helix</keyword>
<dbReference type="EC" id="3.4.-.-" evidence="3"/>
<evidence type="ECO:0000313" key="3">
    <source>
        <dbReference type="EMBL" id="MDL5033616.1"/>
    </source>
</evidence>
<keyword evidence="4" id="KW-1185">Reference proteome</keyword>
<dbReference type="GO" id="GO:0008237">
    <property type="term" value="F:metallopeptidase activity"/>
    <property type="evidence" value="ECO:0007669"/>
    <property type="project" value="UniProtKB-KW"/>
</dbReference>
<feature type="transmembrane region" description="Helical" evidence="1">
    <location>
        <begin position="176"/>
        <end position="199"/>
    </location>
</feature>
<protein>
    <submittedName>
        <fullName evidence="3">CPBP family intramembrane metalloprotease</fullName>
        <ecNumber evidence="3">3.4.-.-</ecNumber>
    </submittedName>
</protein>
<evidence type="ECO:0000256" key="1">
    <source>
        <dbReference type="SAM" id="Phobius"/>
    </source>
</evidence>